<dbReference type="InterPro" id="IPR005107">
    <property type="entry name" value="CO_DH_flav_C"/>
</dbReference>
<evidence type="ECO:0000256" key="1">
    <source>
        <dbReference type="ARBA" id="ARBA00022630"/>
    </source>
</evidence>
<keyword evidence="3" id="KW-0560">Oxidoreductase</keyword>
<dbReference type="PROSITE" id="PS51387">
    <property type="entry name" value="FAD_PCMH"/>
    <property type="match status" value="1"/>
</dbReference>
<dbReference type="GO" id="GO:0071949">
    <property type="term" value="F:FAD binding"/>
    <property type="evidence" value="ECO:0007669"/>
    <property type="project" value="InterPro"/>
</dbReference>
<accession>A0A0F9QUW8</accession>
<dbReference type="InterPro" id="IPR016166">
    <property type="entry name" value="FAD-bd_PCMH"/>
</dbReference>
<protein>
    <recommendedName>
        <fullName evidence="4">FAD-binding PCMH-type domain-containing protein</fullName>
    </recommendedName>
</protein>
<dbReference type="Gene3D" id="3.30.465.10">
    <property type="match status" value="1"/>
</dbReference>
<dbReference type="PANTHER" id="PTHR42659:SF2">
    <property type="entry name" value="XANTHINE DEHYDROGENASE SUBUNIT C-RELATED"/>
    <property type="match status" value="1"/>
</dbReference>
<name>A0A0F9QUW8_9ZZZZ</name>
<keyword evidence="2" id="KW-0274">FAD</keyword>
<dbReference type="InterPro" id="IPR036318">
    <property type="entry name" value="FAD-bd_PCMH-like_sf"/>
</dbReference>
<feature type="domain" description="FAD-binding PCMH-type" evidence="4">
    <location>
        <begin position="1"/>
        <end position="168"/>
    </location>
</feature>
<evidence type="ECO:0000256" key="3">
    <source>
        <dbReference type="ARBA" id="ARBA00023002"/>
    </source>
</evidence>
<dbReference type="SUPFAM" id="SSF56176">
    <property type="entry name" value="FAD-binding/transporter-associated domain-like"/>
    <property type="match status" value="1"/>
</dbReference>
<organism evidence="5">
    <name type="scientific">marine sediment metagenome</name>
    <dbReference type="NCBI Taxonomy" id="412755"/>
    <lineage>
        <taxon>unclassified sequences</taxon>
        <taxon>metagenomes</taxon>
        <taxon>ecological metagenomes</taxon>
    </lineage>
</organism>
<dbReference type="SMART" id="SM01092">
    <property type="entry name" value="CO_deh_flav_C"/>
    <property type="match status" value="1"/>
</dbReference>
<dbReference type="Gene3D" id="3.30.390.50">
    <property type="entry name" value="CO dehydrogenase flavoprotein, C-terminal domain"/>
    <property type="match status" value="1"/>
</dbReference>
<gene>
    <name evidence="5" type="ORF">LCGC14_0675140</name>
</gene>
<dbReference type="InterPro" id="IPR002346">
    <property type="entry name" value="Mopterin_DH_FAD-bd"/>
</dbReference>
<dbReference type="InterPro" id="IPR036683">
    <property type="entry name" value="CO_DH_flav_C_dom_sf"/>
</dbReference>
<dbReference type="Pfam" id="PF00941">
    <property type="entry name" value="FAD_binding_5"/>
    <property type="match status" value="1"/>
</dbReference>
<dbReference type="PANTHER" id="PTHR42659">
    <property type="entry name" value="XANTHINE DEHYDROGENASE SUBUNIT C-RELATED"/>
    <property type="match status" value="1"/>
</dbReference>
<dbReference type="InterPro" id="IPR051312">
    <property type="entry name" value="Diverse_Substr_Oxidored"/>
</dbReference>
<evidence type="ECO:0000259" key="4">
    <source>
        <dbReference type="PROSITE" id="PS51387"/>
    </source>
</evidence>
<reference evidence="5" key="1">
    <citation type="journal article" date="2015" name="Nature">
        <title>Complex archaea that bridge the gap between prokaryotes and eukaryotes.</title>
        <authorList>
            <person name="Spang A."/>
            <person name="Saw J.H."/>
            <person name="Jorgensen S.L."/>
            <person name="Zaremba-Niedzwiedzka K."/>
            <person name="Martijn J."/>
            <person name="Lind A.E."/>
            <person name="van Eijk R."/>
            <person name="Schleper C."/>
            <person name="Guy L."/>
            <person name="Ettema T.J."/>
        </authorList>
    </citation>
    <scope>NUCLEOTIDE SEQUENCE</scope>
</reference>
<dbReference type="AlphaFoldDB" id="A0A0F9QUW8"/>
<dbReference type="SUPFAM" id="SSF55447">
    <property type="entry name" value="CO dehydrogenase flavoprotein C-terminal domain-like"/>
    <property type="match status" value="1"/>
</dbReference>
<dbReference type="Pfam" id="PF03450">
    <property type="entry name" value="CO_deh_flav_C"/>
    <property type="match status" value="1"/>
</dbReference>
<dbReference type="GO" id="GO:0016491">
    <property type="term" value="F:oxidoreductase activity"/>
    <property type="evidence" value="ECO:0007669"/>
    <property type="project" value="UniProtKB-KW"/>
</dbReference>
<dbReference type="EMBL" id="LAZR01001341">
    <property type="protein sequence ID" value="KKN46229.1"/>
    <property type="molecule type" value="Genomic_DNA"/>
</dbReference>
<dbReference type="InterPro" id="IPR016169">
    <property type="entry name" value="FAD-bd_PCMH_sub2"/>
</dbReference>
<evidence type="ECO:0000256" key="2">
    <source>
        <dbReference type="ARBA" id="ARBA00022827"/>
    </source>
</evidence>
<evidence type="ECO:0000313" key="5">
    <source>
        <dbReference type="EMBL" id="KKN46229.1"/>
    </source>
</evidence>
<proteinExistence type="predicted"/>
<sequence length="278" mass="29089">MSYITATTLEDALNRLAAGPASVIAGGTDWFPAQGDKQFRGTLLDISGLSELRGITRTNDGWTIAAATTWTDIVNADLPAAFNGLKQAAREVGSIQIQNVGTIAGNLCNASPAADGVPPLLSLGAEIELATARMTRRLPLGDFLLGVRRTDRADDELVTAIHIPACSPNSCGSFLKLGTRKYLVISICMVAVLATVEEGNLSDIAIAIGAASPVALRLTALENHLRTLPVIDVSRHVTAAMVTGLSPIADIRASAEYRHAASAEVIRRAISLALEGKA</sequence>
<comment type="caution">
    <text evidence="5">The sequence shown here is derived from an EMBL/GenBank/DDBJ whole genome shotgun (WGS) entry which is preliminary data.</text>
</comment>
<keyword evidence="1" id="KW-0285">Flavoprotein</keyword>